<dbReference type="Gene3D" id="3.30.2090.10">
    <property type="entry name" value="Multidrug efflux transporter AcrB TolC docking domain, DN and DC subdomains"/>
    <property type="match status" value="2"/>
</dbReference>
<feature type="transmembrane region" description="Helical" evidence="2">
    <location>
        <begin position="401"/>
        <end position="421"/>
    </location>
</feature>
<dbReference type="SUPFAM" id="SSF82714">
    <property type="entry name" value="Multidrug efflux transporter AcrB TolC docking domain, DN and DC subdomains"/>
    <property type="match status" value="2"/>
</dbReference>
<accession>Q2IGC8</accession>
<proteinExistence type="predicted"/>
<name>Q2IGC8_ANADE</name>
<dbReference type="eggNOG" id="COG0841">
    <property type="taxonomic scope" value="Bacteria"/>
</dbReference>
<evidence type="ECO:0000313" key="4">
    <source>
        <dbReference type="Proteomes" id="UP000001935"/>
    </source>
</evidence>
<keyword evidence="2" id="KW-1133">Transmembrane helix</keyword>
<evidence type="ECO:0000256" key="2">
    <source>
        <dbReference type="SAM" id="Phobius"/>
    </source>
</evidence>
<feature type="transmembrane region" description="Helical" evidence="2">
    <location>
        <begin position="349"/>
        <end position="368"/>
    </location>
</feature>
<feature type="transmembrane region" description="Helical" evidence="2">
    <location>
        <begin position="1010"/>
        <end position="1030"/>
    </location>
</feature>
<evidence type="ECO:0000313" key="3">
    <source>
        <dbReference type="EMBL" id="ABC83638.1"/>
    </source>
</evidence>
<evidence type="ECO:0000256" key="1">
    <source>
        <dbReference type="SAM" id="MobiDB-lite"/>
    </source>
</evidence>
<organism evidence="3 4">
    <name type="scientific">Anaeromyxobacter dehalogenans (strain 2CP-C)</name>
    <dbReference type="NCBI Taxonomy" id="290397"/>
    <lineage>
        <taxon>Bacteria</taxon>
        <taxon>Pseudomonadati</taxon>
        <taxon>Myxococcota</taxon>
        <taxon>Myxococcia</taxon>
        <taxon>Myxococcales</taxon>
        <taxon>Cystobacterineae</taxon>
        <taxon>Anaeromyxobacteraceae</taxon>
        <taxon>Anaeromyxobacter</taxon>
    </lineage>
</organism>
<dbReference type="Pfam" id="PF00873">
    <property type="entry name" value="ACR_tran"/>
    <property type="match status" value="1"/>
</dbReference>
<feature type="region of interest" description="Disordered" evidence="1">
    <location>
        <begin position="1077"/>
        <end position="1101"/>
    </location>
</feature>
<feature type="transmembrane region" description="Helical" evidence="2">
    <location>
        <begin position="374"/>
        <end position="394"/>
    </location>
</feature>
<dbReference type="PANTHER" id="PTHR32063">
    <property type="match status" value="1"/>
</dbReference>
<gene>
    <name evidence="3" type="ordered locus">Adeh_3873</name>
</gene>
<reference evidence="3 4" key="1">
    <citation type="submission" date="2006-01" db="EMBL/GenBank/DDBJ databases">
        <title>Complete sequence of Anaeromyxobacter dehalogenans 2CP-C.</title>
        <authorList>
            <consortium name="US DOE Joint Genome Institute"/>
            <person name="Copeland A."/>
            <person name="Lucas S."/>
            <person name="Lapidus A."/>
            <person name="Barry K."/>
            <person name="Detter J.C."/>
            <person name="Glavina T."/>
            <person name="Hammon N."/>
            <person name="Israni S."/>
            <person name="Pitluck S."/>
            <person name="Brettin T."/>
            <person name="Bruce D."/>
            <person name="Han C."/>
            <person name="Tapia R."/>
            <person name="Gilna P."/>
            <person name="Kiss H."/>
            <person name="Schmutz J."/>
            <person name="Larimer F."/>
            <person name="Land M."/>
            <person name="Kyrpides N."/>
            <person name="Anderson I."/>
            <person name="Sanford R.A."/>
            <person name="Ritalahti K.M."/>
            <person name="Thomas H.S."/>
            <person name="Kirby J.R."/>
            <person name="Zhulin I.B."/>
            <person name="Loeffler F.E."/>
            <person name="Richardson P."/>
        </authorList>
    </citation>
    <scope>NUCLEOTIDE SEQUENCE [LARGE SCALE GENOMIC DNA]</scope>
    <source>
        <strain evidence="3 4">2CP-C</strain>
    </source>
</reference>
<dbReference type="HOGENOM" id="CLU_002755_1_2_7"/>
<dbReference type="PRINTS" id="PR00702">
    <property type="entry name" value="ACRIFLAVINRP"/>
</dbReference>
<dbReference type="Gene3D" id="3.30.70.1430">
    <property type="entry name" value="Multidrug efflux transporter AcrB pore domain"/>
    <property type="match status" value="2"/>
</dbReference>
<dbReference type="Gene3D" id="3.30.70.1440">
    <property type="entry name" value="Multidrug efflux transporter AcrB pore domain"/>
    <property type="match status" value="1"/>
</dbReference>
<dbReference type="Proteomes" id="UP000001935">
    <property type="component" value="Chromosome"/>
</dbReference>
<dbReference type="InterPro" id="IPR001036">
    <property type="entry name" value="Acrflvin-R"/>
</dbReference>
<feature type="transmembrane region" description="Helical" evidence="2">
    <location>
        <begin position="448"/>
        <end position="468"/>
    </location>
</feature>
<dbReference type="Gene3D" id="3.30.70.1320">
    <property type="entry name" value="Multidrug efflux transporter AcrB pore domain like"/>
    <property type="match status" value="1"/>
</dbReference>
<feature type="transmembrane region" description="Helical" evidence="2">
    <location>
        <begin position="549"/>
        <end position="571"/>
    </location>
</feature>
<dbReference type="SUPFAM" id="SSF82693">
    <property type="entry name" value="Multidrug efflux transporter AcrB pore domain, PN1, PN2, PC1 and PC2 subdomains"/>
    <property type="match status" value="3"/>
</dbReference>
<dbReference type="OrthoDB" id="9807612at2"/>
<dbReference type="AlphaFoldDB" id="Q2IGC8"/>
<feature type="transmembrane region" description="Helical" evidence="2">
    <location>
        <begin position="948"/>
        <end position="975"/>
    </location>
</feature>
<dbReference type="EMBL" id="CP000251">
    <property type="protein sequence ID" value="ABC83638.1"/>
    <property type="molecule type" value="Genomic_DNA"/>
</dbReference>
<dbReference type="InterPro" id="IPR027463">
    <property type="entry name" value="AcrB_DN_DC_subdom"/>
</dbReference>
<dbReference type="STRING" id="290397.Adeh_3873"/>
<feature type="transmembrane region" description="Helical" evidence="2">
    <location>
        <begin position="480"/>
        <end position="503"/>
    </location>
</feature>
<dbReference type="Gene3D" id="1.20.1640.10">
    <property type="entry name" value="Multidrug efflux transporter AcrB transmembrane domain"/>
    <property type="match status" value="2"/>
</dbReference>
<dbReference type="PANTHER" id="PTHR32063:SF16">
    <property type="entry name" value="CATION EFFLUX SYSTEM (ACRB_ACRD_ACRF FAMILY)"/>
    <property type="match status" value="1"/>
</dbReference>
<dbReference type="SUPFAM" id="SSF82866">
    <property type="entry name" value="Multidrug efflux transporter AcrB transmembrane domain"/>
    <property type="match status" value="2"/>
</dbReference>
<feature type="transmembrane region" description="Helical" evidence="2">
    <location>
        <begin position="909"/>
        <end position="928"/>
    </location>
</feature>
<keyword evidence="2" id="KW-0812">Transmembrane</keyword>
<feature type="transmembrane region" description="Helical" evidence="2">
    <location>
        <begin position="1042"/>
        <end position="1060"/>
    </location>
</feature>
<sequence length="1101" mass="116844">MTTSGPRLGLPGRLARAFLHSKLTPLLVVASLALGVAAVMLTPREEEPQIVVPLVDVLVPFPGATAREVESQLTTPLERRLWGLPGVEYLYSTSMPSAALVTVRFKVNEPLEPSLVKVHHELHAHPELLPAGALPPVVRALGIDDVPFLTLTLHGEPLPAGQLRTLGEEVARELAAVPETAQVRVLGGARRVVRVEPQPDRLRTLGVSIAELQPALAAAQGQLPAGALVDAGARVQVEADGFVRSARDLRRVVVAVRGDRPVYLEDVARVTDGPEPEPAVVLMAERGKAGFEQAVSIALAKRPGANAPEVARAVERKVAALRGGLIPAPVKATVTRNYGDTAEEKSNELIEHLLLATLSVVALIALAMGWRSALVVGVAIPVTLALTLLPTYLLGYTLNRVTLFALIFSIGILVDDAIVVVENIHRHLHLPGPRRGLVRTVVDAVDEVGNPTILATFAVIAAIVPMAFVRGPSGPYMRPIPVGASAAMLISLAIAFVISPWAARKVFREEAEGARAVTAPLRGPAPETLPTRLYRRVIGTLLTRAWSRWAFLALVLLLLAGAVSLVAFGAIQVKMLPFDNKRELQVQLDLPAGTAREEALAAGQALARRVLEEPEVKDVQVHSGVAAPFTFVGMVRHSFLREGAEQVDLQVNLVPKGERKAQSHAVATRLRPALEAIAWPRGGRLKIVEIPPGPPVLDTLVAEVYGPSAAERDRLAGEVLAAFRATRGVVDVDSSLAPTSPRLTLRLDAEKAALHGVAPAAVIQTLAAAGAGASLGSFHVERGAAQVPVVLQLAPAQRARVDDLLQLTVPGRGGPVPLSELVRAEEGRVDPPVFHENLMPVAYVFGDLAGEIESPVYALAQLNRRLDALRGNGGEVVPRLGFAHPDSTERPVIKWDGEWHITLEVFRDLGIAFAVVLVVIYFLVVGWFQSLAVPWVILVPIPLSLIGILPAHLGLGAFFTATSMIGFIAGAGIIVRNSIILVDFIELKLREGMPLAAAVEEAGVVRFRPMLLTAAAVLVGSAVMLADPIFQGLAVSLMAGEVAATLLSRLAVPVLYFLVARRGRAAQLRREGAAERARRGDVAEGPAHAGVAPVALEGSGS</sequence>
<keyword evidence="2" id="KW-0472">Membrane</keyword>
<protein>
    <submittedName>
        <fullName evidence="3">Acriflavin resistance protein</fullName>
    </submittedName>
</protein>
<dbReference type="RefSeq" id="WP_011422920.1">
    <property type="nucleotide sequence ID" value="NC_007760.1"/>
</dbReference>
<dbReference type="GO" id="GO:0042910">
    <property type="term" value="F:xenobiotic transmembrane transporter activity"/>
    <property type="evidence" value="ECO:0007669"/>
    <property type="project" value="TreeGrafter"/>
</dbReference>
<dbReference type="KEGG" id="ade:Adeh_3873"/>
<dbReference type="GO" id="GO:0005886">
    <property type="term" value="C:plasma membrane"/>
    <property type="evidence" value="ECO:0007669"/>
    <property type="project" value="TreeGrafter"/>
</dbReference>